<dbReference type="OrthoDB" id="3267806at2759"/>
<feature type="transmembrane region" description="Helical" evidence="1">
    <location>
        <begin position="235"/>
        <end position="256"/>
    </location>
</feature>
<evidence type="ECO:0000256" key="1">
    <source>
        <dbReference type="SAM" id="Phobius"/>
    </source>
</evidence>
<feature type="transmembrane region" description="Helical" evidence="1">
    <location>
        <begin position="101"/>
        <end position="119"/>
    </location>
</feature>
<evidence type="ECO:0000313" key="2">
    <source>
        <dbReference type="EMBL" id="KIM43523.1"/>
    </source>
</evidence>
<reference evidence="3" key="2">
    <citation type="submission" date="2015-01" db="EMBL/GenBank/DDBJ databases">
        <title>Evolutionary Origins and Diversification of the Mycorrhizal Mutualists.</title>
        <authorList>
            <consortium name="DOE Joint Genome Institute"/>
            <consortium name="Mycorrhizal Genomics Consortium"/>
            <person name="Kohler A."/>
            <person name="Kuo A."/>
            <person name="Nagy L.G."/>
            <person name="Floudas D."/>
            <person name="Copeland A."/>
            <person name="Barry K.W."/>
            <person name="Cichocki N."/>
            <person name="Veneault-Fourrey C."/>
            <person name="LaButti K."/>
            <person name="Lindquist E.A."/>
            <person name="Lipzen A."/>
            <person name="Lundell T."/>
            <person name="Morin E."/>
            <person name="Murat C."/>
            <person name="Riley R."/>
            <person name="Ohm R."/>
            <person name="Sun H."/>
            <person name="Tunlid A."/>
            <person name="Henrissat B."/>
            <person name="Grigoriev I.V."/>
            <person name="Hibbett D.S."/>
            <person name="Martin F."/>
        </authorList>
    </citation>
    <scope>NUCLEOTIDE SEQUENCE [LARGE SCALE GENOMIC DNA]</scope>
    <source>
        <strain evidence="3">h7</strain>
    </source>
</reference>
<dbReference type="EMBL" id="KN831775">
    <property type="protein sequence ID" value="KIM43523.1"/>
    <property type="molecule type" value="Genomic_DNA"/>
</dbReference>
<sequence length="295" mass="32722">MSLIPGADSYLEFKMLGTMISAITYGIVIVLSGNCFLLLQRKRGIYSNRMRLFLLIYVTIMLLFSTSAIILSILGITLLIFRDVNVPLPIDLPLLITYSPAMLPLTMWGADVFMIWRCVILYQDVARVPRILVIVLLSLLSILSLGSGVMTFIALTTDPIFTRVLIMCSTLVNIVLAALIILRLIYHQRHIRKVLGMAHGSPYSKVITMCVESSALIVIFGGVYTVLAFEQGNGSVLIPFLLLPHICVISPLLIVYRVAKGRAVTTTIHPSEQATAQIRFNDPPSIRSSQEEKEV</sequence>
<proteinExistence type="predicted"/>
<evidence type="ECO:0008006" key="4">
    <source>
        <dbReference type="Google" id="ProtNLM"/>
    </source>
</evidence>
<keyword evidence="1" id="KW-1133">Transmembrane helix</keyword>
<keyword evidence="1" id="KW-0472">Membrane</keyword>
<feature type="transmembrane region" description="Helical" evidence="1">
    <location>
        <begin position="20"/>
        <end position="40"/>
    </location>
</feature>
<feature type="transmembrane region" description="Helical" evidence="1">
    <location>
        <begin position="52"/>
        <end position="81"/>
    </location>
</feature>
<keyword evidence="3" id="KW-1185">Reference proteome</keyword>
<organism evidence="2 3">
    <name type="scientific">Hebeloma cylindrosporum</name>
    <dbReference type="NCBI Taxonomy" id="76867"/>
    <lineage>
        <taxon>Eukaryota</taxon>
        <taxon>Fungi</taxon>
        <taxon>Dikarya</taxon>
        <taxon>Basidiomycota</taxon>
        <taxon>Agaricomycotina</taxon>
        <taxon>Agaricomycetes</taxon>
        <taxon>Agaricomycetidae</taxon>
        <taxon>Agaricales</taxon>
        <taxon>Agaricineae</taxon>
        <taxon>Hymenogastraceae</taxon>
        <taxon>Hebeloma</taxon>
    </lineage>
</organism>
<dbReference type="AlphaFoldDB" id="A0A0C2Y0Z5"/>
<protein>
    <recommendedName>
        <fullName evidence="4">G-protein coupled receptors family 1 profile domain-containing protein</fullName>
    </recommendedName>
</protein>
<reference evidence="2 3" key="1">
    <citation type="submission" date="2014-04" db="EMBL/GenBank/DDBJ databases">
        <authorList>
            <consortium name="DOE Joint Genome Institute"/>
            <person name="Kuo A."/>
            <person name="Gay G."/>
            <person name="Dore J."/>
            <person name="Kohler A."/>
            <person name="Nagy L.G."/>
            <person name="Floudas D."/>
            <person name="Copeland A."/>
            <person name="Barry K.W."/>
            <person name="Cichocki N."/>
            <person name="Veneault-Fourrey C."/>
            <person name="LaButti K."/>
            <person name="Lindquist E.A."/>
            <person name="Lipzen A."/>
            <person name="Lundell T."/>
            <person name="Morin E."/>
            <person name="Murat C."/>
            <person name="Sun H."/>
            <person name="Tunlid A."/>
            <person name="Henrissat B."/>
            <person name="Grigoriev I.V."/>
            <person name="Hibbett D.S."/>
            <person name="Martin F."/>
            <person name="Nordberg H.P."/>
            <person name="Cantor M.N."/>
            <person name="Hua S.X."/>
        </authorList>
    </citation>
    <scope>NUCLEOTIDE SEQUENCE [LARGE SCALE GENOMIC DNA]</scope>
    <source>
        <strain evidence="3">h7</strain>
    </source>
</reference>
<evidence type="ECO:0000313" key="3">
    <source>
        <dbReference type="Proteomes" id="UP000053424"/>
    </source>
</evidence>
<name>A0A0C2Y0Z5_HEBCY</name>
<dbReference type="Proteomes" id="UP000053424">
    <property type="component" value="Unassembled WGS sequence"/>
</dbReference>
<accession>A0A0C2Y0Z5</accession>
<dbReference type="STRING" id="686832.A0A0C2Y0Z5"/>
<feature type="transmembrane region" description="Helical" evidence="1">
    <location>
        <begin position="206"/>
        <end position="229"/>
    </location>
</feature>
<dbReference type="HOGENOM" id="CLU_044614_5_0_1"/>
<keyword evidence="1" id="KW-0812">Transmembrane</keyword>
<feature type="transmembrane region" description="Helical" evidence="1">
    <location>
        <begin position="131"/>
        <end position="154"/>
    </location>
</feature>
<gene>
    <name evidence="2" type="ORF">M413DRAFT_382906</name>
</gene>
<feature type="transmembrane region" description="Helical" evidence="1">
    <location>
        <begin position="160"/>
        <end position="185"/>
    </location>
</feature>